<dbReference type="InterPro" id="IPR004827">
    <property type="entry name" value="bZIP"/>
</dbReference>
<sequence length="250" mass="27623">MTTMWTGSFFGLHSPTGALSPAFDMTTYDPGMAHQMGQGEYGQYGGQMQSENGSRSPLNVARSFLSNNTTKQTKDGREQKRRGPKPDSKPALTRRQELNRQAQRTHRERKEQYIKALEQEVLKLKELFANTSRERDAVIQDNQKLRDILRAHGIQIEMPTPSASYGTTIPSYNGSTSGSAAGSYSRHDSSATALSPSPVHSRHSPHQMQTGSIPQMPTHPTVELDQLGIDFVLAYDPQGRPAYPSPPPGQ</sequence>
<dbReference type="GO" id="GO:0000976">
    <property type="term" value="F:transcription cis-regulatory region binding"/>
    <property type="evidence" value="ECO:0007669"/>
    <property type="project" value="InterPro"/>
</dbReference>
<accession>A0A2K1QQF0</accession>
<evidence type="ECO:0000259" key="4">
    <source>
        <dbReference type="SMART" id="SM00338"/>
    </source>
</evidence>
<dbReference type="Proteomes" id="UP000243797">
    <property type="component" value="Unassembled WGS sequence"/>
</dbReference>
<proteinExistence type="predicted"/>
<evidence type="ECO:0000256" key="3">
    <source>
        <dbReference type="SAM" id="MobiDB-lite"/>
    </source>
</evidence>
<dbReference type="Gene3D" id="1.20.5.170">
    <property type="match status" value="1"/>
</dbReference>
<evidence type="ECO:0000256" key="1">
    <source>
        <dbReference type="ARBA" id="ARBA00004123"/>
    </source>
</evidence>
<keyword evidence="2" id="KW-0539">Nucleus</keyword>
<dbReference type="STRING" id="2082308.A0A2K1QQF0"/>
<keyword evidence="6" id="KW-1185">Reference proteome</keyword>
<dbReference type="PANTHER" id="PTHR40621:SF6">
    <property type="entry name" value="AP-1-LIKE TRANSCRIPTION FACTOR YAP1-RELATED"/>
    <property type="match status" value="1"/>
</dbReference>
<feature type="region of interest" description="Disordered" evidence="3">
    <location>
        <begin position="38"/>
        <end position="109"/>
    </location>
</feature>
<evidence type="ECO:0000256" key="2">
    <source>
        <dbReference type="ARBA" id="ARBA00023242"/>
    </source>
</evidence>
<feature type="compositionally biased region" description="Low complexity" evidence="3">
    <location>
        <begin position="171"/>
        <end position="184"/>
    </location>
</feature>
<dbReference type="CDD" id="cd14688">
    <property type="entry name" value="bZIP_YAP"/>
    <property type="match status" value="1"/>
</dbReference>
<name>A0A2K1QQF0_9PEZI</name>
<feature type="region of interest" description="Disordered" evidence="3">
    <location>
        <begin position="161"/>
        <end position="225"/>
    </location>
</feature>
<feature type="compositionally biased region" description="Basic and acidic residues" evidence="3">
    <location>
        <begin position="84"/>
        <end position="98"/>
    </location>
</feature>
<dbReference type="InterPro" id="IPR046347">
    <property type="entry name" value="bZIP_sf"/>
</dbReference>
<gene>
    <name evidence="5" type="ORF">CAC42_3838</name>
</gene>
<organism evidence="5 6">
    <name type="scientific">Sphaceloma murrayae</name>
    <dbReference type="NCBI Taxonomy" id="2082308"/>
    <lineage>
        <taxon>Eukaryota</taxon>
        <taxon>Fungi</taxon>
        <taxon>Dikarya</taxon>
        <taxon>Ascomycota</taxon>
        <taxon>Pezizomycotina</taxon>
        <taxon>Dothideomycetes</taxon>
        <taxon>Dothideomycetidae</taxon>
        <taxon>Myriangiales</taxon>
        <taxon>Elsinoaceae</taxon>
        <taxon>Sphaceloma</taxon>
    </lineage>
</organism>
<comment type="caution">
    <text evidence="5">The sequence shown here is derived from an EMBL/GenBank/DDBJ whole genome shotgun (WGS) entry which is preliminary data.</text>
</comment>
<evidence type="ECO:0000313" key="5">
    <source>
        <dbReference type="EMBL" id="PNS17103.1"/>
    </source>
</evidence>
<dbReference type="InterPro" id="IPR050936">
    <property type="entry name" value="AP-1-like"/>
</dbReference>
<protein>
    <submittedName>
        <fullName evidence="5">AP-1-like transcription factor</fullName>
    </submittedName>
</protein>
<comment type="subcellular location">
    <subcellularLocation>
        <location evidence="1">Nucleus</location>
    </subcellularLocation>
</comment>
<dbReference type="GO" id="GO:0001228">
    <property type="term" value="F:DNA-binding transcription activator activity, RNA polymerase II-specific"/>
    <property type="evidence" value="ECO:0007669"/>
    <property type="project" value="TreeGrafter"/>
</dbReference>
<dbReference type="AlphaFoldDB" id="A0A2K1QQF0"/>
<evidence type="ECO:0000313" key="6">
    <source>
        <dbReference type="Proteomes" id="UP000243797"/>
    </source>
</evidence>
<dbReference type="PANTHER" id="PTHR40621">
    <property type="entry name" value="TRANSCRIPTION FACTOR KAPC-RELATED"/>
    <property type="match status" value="1"/>
</dbReference>
<dbReference type="SUPFAM" id="SSF57959">
    <property type="entry name" value="Leucine zipper domain"/>
    <property type="match status" value="1"/>
</dbReference>
<dbReference type="OrthoDB" id="2590011at2759"/>
<dbReference type="InParanoid" id="A0A2K1QQF0"/>
<dbReference type="EMBL" id="NKHZ01000053">
    <property type="protein sequence ID" value="PNS17103.1"/>
    <property type="molecule type" value="Genomic_DNA"/>
</dbReference>
<dbReference type="GO" id="GO:0090575">
    <property type="term" value="C:RNA polymerase II transcription regulator complex"/>
    <property type="evidence" value="ECO:0007669"/>
    <property type="project" value="TreeGrafter"/>
</dbReference>
<reference evidence="5 6" key="1">
    <citation type="submission" date="2017-06" db="EMBL/GenBank/DDBJ databases">
        <title>Draft genome sequence of a variant of Elsinoe murrayae.</title>
        <authorList>
            <person name="Cheng Q."/>
        </authorList>
    </citation>
    <scope>NUCLEOTIDE SEQUENCE [LARGE SCALE GENOMIC DNA]</scope>
    <source>
        <strain evidence="5 6">CQ-2017a</strain>
    </source>
</reference>
<feature type="compositionally biased region" description="Polar residues" evidence="3">
    <location>
        <begin position="161"/>
        <end position="170"/>
    </location>
</feature>
<dbReference type="SMART" id="SM00338">
    <property type="entry name" value="BRLZ"/>
    <property type="match status" value="1"/>
</dbReference>
<feature type="domain" description="BZIP" evidence="4">
    <location>
        <begin position="86"/>
        <end position="151"/>
    </location>
</feature>